<dbReference type="GO" id="GO:0006355">
    <property type="term" value="P:regulation of DNA-templated transcription"/>
    <property type="evidence" value="ECO:0007669"/>
    <property type="project" value="InterPro"/>
</dbReference>
<name>A0A084STA0_9BACT</name>
<reference evidence="2 3" key="1">
    <citation type="submission" date="2014-07" db="EMBL/GenBank/DDBJ databases">
        <title>Draft Genome Sequence of Gephyronic Acid Producer, Cystobacter violaceus Strain Cb vi76.</title>
        <authorList>
            <person name="Stevens D.C."/>
            <person name="Young J."/>
            <person name="Carmichael R."/>
            <person name="Tan J."/>
            <person name="Taylor R.E."/>
        </authorList>
    </citation>
    <scope>NUCLEOTIDE SEQUENCE [LARGE SCALE GENOMIC DNA]</scope>
    <source>
        <strain evidence="2 3">Cb vi76</strain>
    </source>
</reference>
<proteinExistence type="predicted"/>
<dbReference type="Gene3D" id="1.10.10.10">
    <property type="entry name" value="Winged helix-like DNA-binding domain superfamily/Winged helix DNA-binding domain"/>
    <property type="match status" value="1"/>
</dbReference>
<dbReference type="SUPFAM" id="SSF46785">
    <property type="entry name" value="Winged helix' DNA-binding domain"/>
    <property type="match status" value="1"/>
</dbReference>
<evidence type="ECO:0000313" key="3">
    <source>
        <dbReference type="Proteomes" id="UP000028547"/>
    </source>
</evidence>
<dbReference type="Pfam" id="PF09339">
    <property type="entry name" value="HTH_IclR"/>
    <property type="match status" value="1"/>
</dbReference>
<dbReference type="Proteomes" id="UP000028547">
    <property type="component" value="Unassembled WGS sequence"/>
</dbReference>
<organism evidence="2 3">
    <name type="scientific">Archangium violaceum Cb vi76</name>
    <dbReference type="NCBI Taxonomy" id="1406225"/>
    <lineage>
        <taxon>Bacteria</taxon>
        <taxon>Pseudomonadati</taxon>
        <taxon>Myxococcota</taxon>
        <taxon>Myxococcia</taxon>
        <taxon>Myxococcales</taxon>
        <taxon>Cystobacterineae</taxon>
        <taxon>Archangiaceae</taxon>
        <taxon>Archangium</taxon>
    </lineage>
</organism>
<dbReference type="GO" id="GO:0003677">
    <property type="term" value="F:DNA binding"/>
    <property type="evidence" value="ECO:0007669"/>
    <property type="project" value="InterPro"/>
</dbReference>
<protein>
    <recommendedName>
        <fullName evidence="1">HTH iclR-type domain-containing protein</fullName>
    </recommendedName>
</protein>
<dbReference type="AlphaFoldDB" id="A0A084STA0"/>
<gene>
    <name evidence="2" type="ORF">Q664_20315</name>
</gene>
<sequence length="341" mass="38132">MTVEFHLPTRIARWIQPQPWLHVRSSDKALLKLGNRIVRLRVVDVPASLPVEHIDSILRVVSHREEEEEPHDIPVIASPFLSQTVRQWLAERNASYLDSRGHCHLVATGVLVHLDEPPPPPVKKREKGGVGVHGIRALQVLLEQQEPISVSQLAHLSSVSLGQAHKILEQLEQLGLVRAFGKGPAKRRVVRERTELLDWLEQQPSATRWEPSLDVALYARRPEELWSRMSTKLTQVGIPHALTGAAATSLYGVGPTNVPISLVRISPEIRLEQAAKELGAEITDRGANLALLHDTGKVGCWRTETKNGIQLAPAIRIYLDARSERRGDDIARQFREVVLGY</sequence>
<comment type="caution">
    <text evidence="2">The sequence shown here is derived from an EMBL/GenBank/DDBJ whole genome shotgun (WGS) entry which is preliminary data.</text>
</comment>
<dbReference type="EMBL" id="JPMI01000133">
    <property type="protein sequence ID" value="KFA91685.1"/>
    <property type="molecule type" value="Genomic_DNA"/>
</dbReference>
<dbReference type="InterPro" id="IPR036388">
    <property type="entry name" value="WH-like_DNA-bd_sf"/>
</dbReference>
<dbReference type="RefSeq" id="WP_043397742.1">
    <property type="nucleotide sequence ID" value="NZ_JPMI01000133.1"/>
</dbReference>
<evidence type="ECO:0000259" key="1">
    <source>
        <dbReference type="Pfam" id="PF09339"/>
    </source>
</evidence>
<evidence type="ECO:0000313" key="2">
    <source>
        <dbReference type="EMBL" id="KFA91685.1"/>
    </source>
</evidence>
<accession>A0A084STA0</accession>
<feature type="domain" description="HTH iclR-type" evidence="1">
    <location>
        <begin position="134"/>
        <end position="178"/>
    </location>
</feature>
<dbReference type="InterPro" id="IPR005471">
    <property type="entry name" value="Tscrpt_reg_IclR_N"/>
</dbReference>
<dbReference type="InterPro" id="IPR036390">
    <property type="entry name" value="WH_DNA-bd_sf"/>
</dbReference>